<keyword evidence="2" id="KW-0812">Transmembrane</keyword>
<dbReference type="SUPFAM" id="SSF81324">
    <property type="entry name" value="Voltage-gated potassium channels"/>
    <property type="match status" value="1"/>
</dbReference>
<feature type="compositionally biased region" description="Basic and acidic residues" evidence="6">
    <location>
        <begin position="93"/>
        <end position="109"/>
    </location>
</feature>
<evidence type="ECO:0000256" key="5">
    <source>
        <dbReference type="PROSITE-ProRule" id="PRU00023"/>
    </source>
</evidence>
<dbReference type="PROSITE" id="PS50297">
    <property type="entry name" value="ANK_REP_REGION"/>
    <property type="match status" value="3"/>
</dbReference>
<feature type="repeat" description="ANK" evidence="5">
    <location>
        <begin position="957"/>
        <end position="989"/>
    </location>
</feature>
<dbReference type="SMART" id="SM00248">
    <property type="entry name" value="ANK"/>
    <property type="match status" value="5"/>
</dbReference>
<reference evidence="8" key="1">
    <citation type="submission" date="2022-10" db="EMBL/GenBank/DDBJ databases">
        <authorList>
            <person name="Chen Y."/>
            <person name="Dougan E. K."/>
            <person name="Chan C."/>
            <person name="Rhodes N."/>
            <person name="Thang M."/>
        </authorList>
    </citation>
    <scope>NUCLEOTIDE SEQUENCE</scope>
</reference>
<dbReference type="Gene3D" id="1.10.287.70">
    <property type="match status" value="1"/>
</dbReference>
<dbReference type="SUPFAM" id="SSF51206">
    <property type="entry name" value="cAMP-binding domain-like"/>
    <property type="match status" value="1"/>
</dbReference>
<feature type="repeat" description="ANK" evidence="5">
    <location>
        <begin position="924"/>
        <end position="956"/>
    </location>
</feature>
<organism evidence="8">
    <name type="scientific">Cladocopium goreaui</name>
    <dbReference type="NCBI Taxonomy" id="2562237"/>
    <lineage>
        <taxon>Eukaryota</taxon>
        <taxon>Sar</taxon>
        <taxon>Alveolata</taxon>
        <taxon>Dinophyceae</taxon>
        <taxon>Suessiales</taxon>
        <taxon>Symbiodiniaceae</taxon>
        <taxon>Cladocopium</taxon>
    </lineage>
</organism>
<dbReference type="Pfam" id="PF00520">
    <property type="entry name" value="Ion_trans"/>
    <property type="match status" value="1"/>
</dbReference>
<gene>
    <name evidence="8" type="ORF">C1SCF055_LOCUS1770</name>
</gene>
<feature type="region of interest" description="Disordered" evidence="6">
    <location>
        <begin position="39"/>
        <end position="114"/>
    </location>
</feature>
<name>A0A9P1FFX9_9DINO</name>
<dbReference type="SUPFAM" id="SSF48403">
    <property type="entry name" value="Ankyrin repeat"/>
    <property type="match status" value="1"/>
</dbReference>
<dbReference type="Proteomes" id="UP001152797">
    <property type="component" value="Unassembled WGS sequence"/>
</dbReference>
<keyword evidence="10" id="KW-1185">Reference proteome</keyword>
<evidence type="ECO:0000256" key="1">
    <source>
        <dbReference type="ARBA" id="ARBA00004141"/>
    </source>
</evidence>
<dbReference type="PROSITE" id="PS50088">
    <property type="entry name" value="ANK_REPEAT"/>
    <property type="match status" value="4"/>
</dbReference>
<dbReference type="InterPro" id="IPR029063">
    <property type="entry name" value="SAM-dependent_MTases_sf"/>
</dbReference>
<dbReference type="EMBL" id="CAMXCT010000061">
    <property type="protein sequence ID" value="CAI3973250.1"/>
    <property type="molecule type" value="Genomic_DNA"/>
</dbReference>
<evidence type="ECO:0000256" key="3">
    <source>
        <dbReference type="ARBA" id="ARBA00022989"/>
    </source>
</evidence>
<dbReference type="InterPro" id="IPR036770">
    <property type="entry name" value="Ankyrin_rpt-contain_sf"/>
</dbReference>
<dbReference type="EMBL" id="CAMXCT020000061">
    <property type="protein sequence ID" value="CAL1126625.1"/>
    <property type="molecule type" value="Genomic_DNA"/>
</dbReference>
<evidence type="ECO:0000313" key="8">
    <source>
        <dbReference type="EMBL" id="CAI3973250.1"/>
    </source>
</evidence>
<comment type="subcellular location">
    <subcellularLocation>
        <location evidence="1">Membrane</location>
        <topology evidence="1">Multi-pass membrane protein</topology>
    </subcellularLocation>
</comment>
<dbReference type="GO" id="GO:0005216">
    <property type="term" value="F:monoatomic ion channel activity"/>
    <property type="evidence" value="ECO:0007669"/>
    <property type="project" value="InterPro"/>
</dbReference>
<dbReference type="SUPFAM" id="SSF53335">
    <property type="entry name" value="S-adenosyl-L-methionine-dependent methyltransferases"/>
    <property type="match status" value="1"/>
</dbReference>
<dbReference type="Gene3D" id="1.10.287.630">
    <property type="entry name" value="Helix hairpin bin"/>
    <property type="match status" value="1"/>
</dbReference>
<dbReference type="PANTHER" id="PTHR47823:SF9">
    <property type="entry name" value="CHROMOSOME UNDETERMINED SCAFFOLD_10, WHOLE GENOME SHOTGUN SEQUENCE"/>
    <property type="match status" value="1"/>
</dbReference>
<dbReference type="GO" id="GO:0016020">
    <property type="term" value="C:membrane"/>
    <property type="evidence" value="ECO:0007669"/>
    <property type="project" value="UniProtKB-SubCell"/>
</dbReference>
<evidence type="ECO:0000259" key="7">
    <source>
        <dbReference type="Pfam" id="PF00520"/>
    </source>
</evidence>
<dbReference type="OrthoDB" id="423418at2759"/>
<dbReference type="Pfam" id="PF12796">
    <property type="entry name" value="Ank_2"/>
    <property type="match status" value="1"/>
</dbReference>
<dbReference type="InterPro" id="IPR005821">
    <property type="entry name" value="Ion_trans_dom"/>
</dbReference>
<feature type="compositionally biased region" description="Basic and acidic residues" evidence="6">
    <location>
        <begin position="39"/>
        <end position="61"/>
    </location>
</feature>
<keyword evidence="3" id="KW-1133">Transmembrane helix</keyword>
<evidence type="ECO:0000256" key="6">
    <source>
        <dbReference type="SAM" id="MobiDB-lite"/>
    </source>
</evidence>
<keyword evidence="5" id="KW-0040">ANK repeat</keyword>
<dbReference type="InterPro" id="IPR018490">
    <property type="entry name" value="cNMP-bd_dom_sf"/>
</dbReference>
<keyword evidence="4" id="KW-0472">Membrane</keyword>
<reference evidence="9 10" key="2">
    <citation type="submission" date="2024-05" db="EMBL/GenBank/DDBJ databases">
        <authorList>
            <person name="Chen Y."/>
            <person name="Shah S."/>
            <person name="Dougan E. K."/>
            <person name="Thang M."/>
            <person name="Chan C."/>
        </authorList>
    </citation>
    <scope>NUCLEOTIDE SEQUENCE [LARGE SCALE GENOMIC DNA]</scope>
</reference>
<dbReference type="EMBL" id="CAMXCT030000061">
    <property type="protein sequence ID" value="CAL4760562.1"/>
    <property type="molecule type" value="Genomic_DNA"/>
</dbReference>
<dbReference type="PRINTS" id="PR01415">
    <property type="entry name" value="ANKYRIN"/>
</dbReference>
<evidence type="ECO:0000256" key="4">
    <source>
        <dbReference type="ARBA" id="ARBA00023136"/>
    </source>
</evidence>
<feature type="domain" description="Ion transport" evidence="7">
    <location>
        <begin position="195"/>
        <end position="433"/>
    </location>
</feature>
<sequence>MDDGPSIEVQKTAATAGDFWELHKQLANCYVADISRLKGDRVPEKASDKASEPLPVQRERSMTSIPSIQSVAPRSPRPTEAATAVGGGLAPPKRRESRKETIRDRRDKSLQTLRSLQGLPRDPEASITAMELTPYQCWADSHTNTKAVPKWTRGRTKELSITPRSTKQPAISHETEELPERSYVLHPGGSFRTGWNLSMAACVLYDLLVIPLNAYDVPQSVVLEMFDWFIQIFWNCDLMISFLTGYYDAGTLVTSLPKIAVHYAKTWLLFDVSLLSMDWAFRFMEWSNDGGLEAIMWSRSLRMLRFLRLMRMLRMVKLRRINEVFQEFFQSQAATLYYSLFSSLIHLCILNHLIACAWFAVSHMNSANWVTQLGIENSSMEYQYLTCLNWAFAQLGVGSSPALATNVPEMAYCIVIAFRSLITSSTLISTVSNLMAGLSKIKEDENTEFRLLRAYMTQNKIPAELGQKITQFLQYQYTLRQEARSADMDVPLLEMLSPQLQGELQFARFQTDLCKLQVVAELLETADRQVIHVLHRVSQDAVKNYIVAAADVIFLAGNPANFAFLKLSGALSYCNEETDTIGDDMVVGDSWVAEVVLWTPWHYLGDLVSTDVSRVASLDASAFCNALTMSWHTQRVASRYAAMFLEKMNFNLDNWTDTFVLPREEANQGGRSRQLSEQQRSWSHFCPCWRNASKVQADELSFVGPVGPRRGNDGNDGFCGLKIFPKIGAEDPGEGLGNWALLAFSCRQRPAKKGRFSREKDGCCARTVLADVAVGQSACSDVGMVSLMPPGSRIEEALEPVMKLDRRGTVVRPNLESRSQNSARQDYEGFSLIKYIYARIAAPDANKDAKLVDFLKHTVQYLDRKRLNEREDSRVRRLSDVGADLELKCNLGNTALHMAARAGHTSVVRALLVHRAALESKNAEGWTPLIWGSMNGHEEVVAALLNAKSQVQAIDAQGLSALMWATRHGHVSVMKSILATGPDLSLRDFAGHTVMHHARQHRAARKMLQQFEELNRQLLNSAKSGDIGQASMALQAGAYVDALDHQGSSPLLLAASQRDFTMARNGGGRARAFYSIQRVKLLTRHGADLSLEASRTNSPWMRNIEYRTNIQEVLRDAVKANRLLVSSAKDGYWKGVFQSQRTALAWASGHGNAHAVRELLQAGASVDLRDTCAFGEHTACFPDDIIQQVLPCFNFQAEDNINKYYIDTLELCQISSSAPDSRSHLLSTQGHPWSQLPGCVPEMACSCVGAYLLKASHVGKYLADLKTSLVTDVPRLRNATRMAARWQLPLRRGRGVTVWEAQEMFWRKFAGFRYSLHKTGSLAVVLADSSEPTADGIATLGSEILGNFKLTKQHSTYQLQVRHGNSCALELFHGTCDHPHFGVFEAFPPVQGPAEEGTLMDFLGLSSSVSAHCEETHLALWPPGRSFDCAWERQQLPVPRTWPVLDEEYLEWADVLKSALEAAEHGRPLRVADIGAGSYGIWASRAAKAFVRRADPALGCQLLLVEPFVLGDQRLLQQHLARNFQENRCEFTVETRQLKTSAELKALLAPGDRWDLLDIDAQGMERPFLHGIVGWLRHKVRRLHVSTHDRAIHWEILQWLKDAGWHVPVHFPTYSLVGLKSIGHGSFLNVDGHITAVPQTFAWS</sequence>
<accession>A0A9P1FFX9</accession>
<protein>
    <submittedName>
        <fullName evidence="9">Ankyrin repeat domain-containing protein 50</fullName>
    </submittedName>
</protein>
<feature type="repeat" description="ANK" evidence="5">
    <location>
        <begin position="891"/>
        <end position="923"/>
    </location>
</feature>
<dbReference type="InterPro" id="IPR002110">
    <property type="entry name" value="Ankyrin_rpt"/>
</dbReference>
<comment type="caution">
    <text evidence="8">The sequence shown here is derived from an EMBL/GenBank/DDBJ whole genome shotgun (WGS) entry which is preliminary data.</text>
</comment>
<evidence type="ECO:0000313" key="9">
    <source>
        <dbReference type="EMBL" id="CAL4760562.1"/>
    </source>
</evidence>
<feature type="compositionally biased region" description="Polar residues" evidence="6">
    <location>
        <begin position="62"/>
        <end position="72"/>
    </location>
</feature>
<evidence type="ECO:0000256" key="2">
    <source>
        <dbReference type="ARBA" id="ARBA00022692"/>
    </source>
</evidence>
<dbReference type="PANTHER" id="PTHR47823">
    <property type="entry name" value="ION_TRANS DOMAIN-CONTAINING PROTEIN"/>
    <property type="match status" value="1"/>
</dbReference>
<proteinExistence type="predicted"/>
<feature type="repeat" description="ANK" evidence="5">
    <location>
        <begin position="1139"/>
        <end position="1171"/>
    </location>
</feature>
<dbReference type="Pfam" id="PF00023">
    <property type="entry name" value="Ank"/>
    <property type="match status" value="2"/>
</dbReference>
<dbReference type="Gene3D" id="1.25.40.20">
    <property type="entry name" value="Ankyrin repeat-containing domain"/>
    <property type="match status" value="2"/>
</dbReference>
<evidence type="ECO:0000313" key="10">
    <source>
        <dbReference type="Proteomes" id="UP001152797"/>
    </source>
</evidence>